<dbReference type="SUPFAM" id="SSF55874">
    <property type="entry name" value="ATPase domain of HSP90 chaperone/DNA topoisomerase II/histidine kinase"/>
    <property type="match status" value="1"/>
</dbReference>
<dbReference type="Proteomes" id="UP000586093">
    <property type="component" value="Unassembled WGS sequence"/>
</dbReference>
<dbReference type="CDD" id="cd00075">
    <property type="entry name" value="HATPase"/>
    <property type="match status" value="1"/>
</dbReference>
<dbReference type="GO" id="GO:0016020">
    <property type="term" value="C:membrane"/>
    <property type="evidence" value="ECO:0007669"/>
    <property type="project" value="UniProtKB-SubCell"/>
</dbReference>
<evidence type="ECO:0000313" key="17">
    <source>
        <dbReference type="Proteomes" id="UP000586093"/>
    </source>
</evidence>
<dbReference type="GO" id="GO:0000155">
    <property type="term" value="F:phosphorelay sensor kinase activity"/>
    <property type="evidence" value="ECO:0007669"/>
    <property type="project" value="InterPro"/>
</dbReference>
<dbReference type="PROSITE" id="PS50113">
    <property type="entry name" value="PAC"/>
    <property type="match status" value="2"/>
</dbReference>
<evidence type="ECO:0000259" key="13">
    <source>
        <dbReference type="PROSITE" id="PS50109"/>
    </source>
</evidence>
<comment type="subcellular location">
    <subcellularLocation>
        <location evidence="2">Membrane</location>
        <topology evidence="2">Multi-pass membrane protein</topology>
    </subcellularLocation>
</comment>
<feature type="domain" description="PAC" evidence="15">
    <location>
        <begin position="291"/>
        <end position="345"/>
    </location>
</feature>
<dbReference type="FunFam" id="1.10.287.130:FF:000001">
    <property type="entry name" value="Two-component sensor histidine kinase"/>
    <property type="match status" value="1"/>
</dbReference>
<dbReference type="EMBL" id="JACIVI010000009">
    <property type="protein sequence ID" value="MBB1163345.1"/>
    <property type="molecule type" value="Genomic_DNA"/>
</dbReference>
<dbReference type="RefSeq" id="WP_182666183.1">
    <property type="nucleotide sequence ID" value="NZ_JACIVI010000009.1"/>
</dbReference>
<dbReference type="InterPro" id="IPR003661">
    <property type="entry name" value="HisK_dim/P_dom"/>
</dbReference>
<accession>A0A839HL46</accession>
<evidence type="ECO:0000256" key="5">
    <source>
        <dbReference type="ARBA" id="ARBA00022679"/>
    </source>
</evidence>
<evidence type="ECO:0000256" key="10">
    <source>
        <dbReference type="ARBA" id="ARBA00022989"/>
    </source>
</evidence>
<evidence type="ECO:0000256" key="6">
    <source>
        <dbReference type="ARBA" id="ARBA00022692"/>
    </source>
</evidence>
<dbReference type="InterPro" id="IPR000700">
    <property type="entry name" value="PAS-assoc_C"/>
</dbReference>
<evidence type="ECO:0000259" key="15">
    <source>
        <dbReference type="PROSITE" id="PS50113"/>
    </source>
</evidence>
<proteinExistence type="predicted"/>
<dbReference type="PROSITE" id="PS50112">
    <property type="entry name" value="PAS"/>
    <property type="match status" value="2"/>
</dbReference>
<gene>
    <name evidence="16" type="ORF">H4F90_15335</name>
</gene>
<dbReference type="Gene3D" id="3.30.450.20">
    <property type="entry name" value="PAS domain"/>
    <property type="match status" value="3"/>
</dbReference>
<keyword evidence="11" id="KW-0902">Two-component regulatory system</keyword>
<dbReference type="Pfam" id="PF00989">
    <property type="entry name" value="PAS"/>
    <property type="match status" value="1"/>
</dbReference>
<dbReference type="SMART" id="SM00388">
    <property type="entry name" value="HisKA"/>
    <property type="match status" value="1"/>
</dbReference>
<dbReference type="GO" id="GO:0006355">
    <property type="term" value="P:regulation of DNA-templated transcription"/>
    <property type="evidence" value="ECO:0007669"/>
    <property type="project" value="InterPro"/>
</dbReference>
<keyword evidence="4" id="KW-0597">Phosphoprotein</keyword>
<comment type="catalytic activity">
    <reaction evidence="1">
        <text>ATP + protein L-histidine = ADP + protein N-phospho-L-histidine.</text>
        <dbReference type="EC" id="2.7.13.3"/>
    </reaction>
</comment>
<evidence type="ECO:0000256" key="8">
    <source>
        <dbReference type="ARBA" id="ARBA00022777"/>
    </source>
</evidence>
<keyword evidence="10" id="KW-1133">Transmembrane helix</keyword>
<evidence type="ECO:0000256" key="12">
    <source>
        <dbReference type="ARBA" id="ARBA00023136"/>
    </source>
</evidence>
<evidence type="ECO:0000256" key="3">
    <source>
        <dbReference type="ARBA" id="ARBA00012438"/>
    </source>
</evidence>
<dbReference type="InterPro" id="IPR000014">
    <property type="entry name" value="PAS"/>
</dbReference>
<keyword evidence="6" id="KW-0812">Transmembrane</keyword>
<feature type="domain" description="PAS" evidence="14">
    <location>
        <begin position="217"/>
        <end position="290"/>
    </location>
</feature>
<dbReference type="GO" id="GO:0005524">
    <property type="term" value="F:ATP binding"/>
    <property type="evidence" value="ECO:0007669"/>
    <property type="project" value="UniProtKB-KW"/>
</dbReference>
<dbReference type="PANTHER" id="PTHR42878">
    <property type="entry name" value="TWO-COMPONENT HISTIDINE KINASE"/>
    <property type="match status" value="1"/>
</dbReference>
<organism evidence="16 17">
    <name type="scientific">Aquariibacter albus</name>
    <dbReference type="NCBI Taxonomy" id="2759899"/>
    <lineage>
        <taxon>Bacteria</taxon>
        <taxon>Pseudomonadati</taxon>
        <taxon>Pseudomonadota</taxon>
        <taxon>Betaproteobacteria</taxon>
        <taxon>Burkholderiales</taxon>
        <taxon>Sphaerotilaceae</taxon>
        <taxon>Aquariibacter</taxon>
    </lineage>
</organism>
<dbReference type="InterPro" id="IPR001610">
    <property type="entry name" value="PAC"/>
</dbReference>
<dbReference type="SMART" id="SM00086">
    <property type="entry name" value="PAC"/>
    <property type="match status" value="2"/>
</dbReference>
<dbReference type="GO" id="GO:0030295">
    <property type="term" value="F:protein kinase activator activity"/>
    <property type="evidence" value="ECO:0007669"/>
    <property type="project" value="TreeGrafter"/>
</dbReference>
<keyword evidence="12" id="KW-0472">Membrane</keyword>
<evidence type="ECO:0000256" key="2">
    <source>
        <dbReference type="ARBA" id="ARBA00004141"/>
    </source>
</evidence>
<dbReference type="PROSITE" id="PS50109">
    <property type="entry name" value="HIS_KIN"/>
    <property type="match status" value="1"/>
</dbReference>
<dbReference type="Pfam" id="PF13426">
    <property type="entry name" value="PAS_9"/>
    <property type="match status" value="1"/>
</dbReference>
<keyword evidence="8" id="KW-0418">Kinase</keyword>
<dbReference type="InterPro" id="IPR005467">
    <property type="entry name" value="His_kinase_dom"/>
</dbReference>
<comment type="caution">
    <text evidence="16">The sequence shown here is derived from an EMBL/GenBank/DDBJ whole genome shotgun (WGS) entry which is preliminary data.</text>
</comment>
<dbReference type="CDD" id="cd00130">
    <property type="entry name" value="PAS"/>
    <property type="match status" value="2"/>
</dbReference>
<dbReference type="Gene3D" id="1.10.287.130">
    <property type="match status" value="1"/>
</dbReference>
<dbReference type="SUPFAM" id="SSF47384">
    <property type="entry name" value="Homodimeric domain of signal transducing histidine kinase"/>
    <property type="match status" value="1"/>
</dbReference>
<dbReference type="SUPFAM" id="SSF55785">
    <property type="entry name" value="PYP-like sensor domain (PAS domain)"/>
    <property type="match status" value="3"/>
</dbReference>
<dbReference type="PRINTS" id="PR00344">
    <property type="entry name" value="BCTRLSENSOR"/>
</dbReference>
<dbReference type="NCBIfam" id="TIGR00229">
    <property type="entry name" value="sensory_box"/>
    <property type="match status" value="2"/>
</dbReference>
<feature type="domain" description="Histidine kinase" evidence="13">
    <location>
        <begin position="467"/>
        <end position="687"/>
    </location>
</feature>
<sequence>MKHAGSWPFARARGPAGPVWRHALWQVLLGHQLLLGLWALGQAWHEPSSEALGRLALVGWLGALTMAAVATRAVLRQARAAPSDAQATVRSAREQRMQAVLETVPEALFGLDAQARIVTANAALVRVFGRMPEDVIGQTIDLLMPGLSAAALRDALEGGILMAGGRSRLLRMEASAQRQDGTAFPVHLAITELPAGEALSYTLLAHDATEERAAQDRLHLYSDALEATRNGIVIAQVGPEGERIVYTNPAFTAITGYAPWEMLGGKCSRLQGPDTAQPEVQQLRAAIAAAEPVALTLRNRRRDGSLFFNKLSIAPIGKFHDGHQHFIGVIADVTQAVEAEREIAERGARLDALFALSPDGFLLFDATGRLVHGNPAAGQILDLKVGLAAALPRRSALEEELRRRRDPTERGPVLDPRGVLLTVVQPVRKVLEISERSSTEGGESIVHIRDVTRETEVDRMKSEFLTTAAHELRTPMSSIFGYAELLLRRKHPPERQLEMLRTIHHQTALVVQMVNELLDLARIEARQGKDFVIGPHAAADIVAEAIEGFGLPQGREPVQCRPPEEGLRLMVDADKSRQALVNVLSNAYKYSAPGQAVTLDCVGPRSGPGPVARLGLRVRDAGIGMSPATQARLFERFFRADPSGNIPGTGLGMALVKEVVELQGGAVEVDSALGAGTTVVLWLPLAPD</sequence>
<protein>
    <recommendedName>
        <fullName evidence="3">histidine kinase</fullName>
        <ecNumber evidence="3">2.7.13.3</ecNumber>
    </recommendedName>
</protein>
<dbReference type="CDD" id="cd00082">
    <property type="entry name" value="HisKA"/>
    <property type="match status" value="1"/>
</dbReference>
<dbReference type="InterPro" id="IPR004358">
    <property type="entry name" value="Sig_transdc_His_kin-like_C"/>
</dbReference>
<dbReference type="Pfam" id="PF00512">
    <property type="entry name" value="HisKA"/>
    <property type="match status" value="1"/>
</dbReference>
<evidence type="ECO:0000313" key="16">
    <source>
        <dbReference type="EMBL" id="MBB1163345.1"/>
    </source>
</evidence>
<feature type="domain" description="PAS" evidence="14">
    <location>
        <begin position="93"/>
        <end position="145"/>
    </location>
</feature>
<dbReference type="InterPro" id="IPR003594">
    <property type="entry name" value="HATPase_dom"/>
</dbReference>
<dbReference type="GO" id="GO:0007234">
    <property type="term" value="P:osmosensory signaling via phosphorelay pathway"/>
    <property type="evidence" value="ECO:0007669"/>
    <property type="project" value="TreeGrafter"/>
</dbReference>
<dbReference type="EC" id="2.7.13.3" evidence="3"/>
<evidence type="ECO:0000256" key="7">
    <source>
        <dbReference type="ARBA" id="ARBA00022741"/>
    </source>
</evidence>
<dbReference type="InterPro" id="IPR050351">
    <property type="entry name" value="BphY/WalK/GraS-like"/>
</dbReference>
<evidence type="ECO:0000256" key="9">
    <source>
        <dbReference type="ARBA" id="ARBA00022840"/>
    </source>
</evidence>
<evidence type="ECO:0000256" key="1">
    <source>
        <dbReference type="ARBA" id="ARBA00000085"/>
    </source>
</evidence>
<dbReference type="Pfam" id="PF02518">
    <property type="entry name" value="HATPase_c"/>
    <property type="match status" value="1"/>
</dbReference>
<dbReference type="Gene3D" id="3.30.565.10">
    <property type="entry name" value="Histidine kinase-like ATPase, C-terminal domain"/>
    <property type="match status" value="1"/>
</dbReference>
<evidence type="ECO:0000256" key="11">
    <source>
        <dbReference type="ARBA" id="ARBA00023012"/>
    </source>
</evidence>
<keyword evidence="5" id="KW-0808">Transferase</keyword>
<evidence type="ECO:0000256" key="4">
    <source>
        <dbReference type="ARBA" id="ARBA00022553"/>
    </source>
</evidence>
<feature type="domain" description="PAC" evidence="15">
    <location>
        <begin position="170"/>
        <end position="220"/>
    </location>
</feature>
<dbReference type="SMART" id="SM00387">
    <property type="entry name" value="HATPase_c"/>
    <property type="match status" value="1"/>
</dbReference>
<dbReference type="InterPro" id="IPR036097">
    <property type="entry name" value="HisK_dim/P_sf"/>
</dbReference>
<evidence type="ECO:0000259" key="14">
    <source>
        <dbReference type="PROSITE" id="PS50112"/>
    </source>
</evidence>
<dbReference type="PANTHER" id="PTHR42878:SF7">
    <property type="entry name" value="SENSOR HISTIDINE KINASE GLRK"/>
    <property type="match status" value="1"/>
</dbReference>
<name>A0A839HL46_9BURK</name>
<dbReference type="InterPro" id="IPR035965">
    <property type="entry name" value="PAS-like_dom_sf"/>
</dbReference>
<keyword evidence="9" id="KW-0067">ATP-binding</keyword>
<keyword evidence="7" id="KW-0547">Nucleotide-binding</keyword>
<dbReference type="AlphaFoldDB" id="A0A839HL46"/>
<keyword evidence="17" id="KW-1185">Reference proteome</keyword>
<reference evidence="16 17" key="1">
    <citation type="submission" date="2020-08" db="EMBL/GenBank/DDBJ databases">
        <title>Aquariorum lacteus gen. nov., sp. nov., a new member of the family Comamonadaceae, isolated from freshwater aquarium.</title>
        <authorList>
            <person name="Chun S.-J."/>
        </authorList>
    </citation>
    <scope>NUCLEOTIDE SEQUENCE [LARGE SCALE GENOMIC DNA]</scope>
    <source>
        <strain evidence="16 17">SJAQ100</strain>
    </source>
</reference>
<dbReference type="InterPro" id="IPR013767">
    <property type="entry name" value="PAS_fold"/>
</dbReference>
<dbReference type="SMART" id="SM00091">
    <property type="entry name" value="PAS"/>
    <property type="match status" value="3"/>
</dbReference>
<dbReference type="GO" id="GO:0000156">
    <property type="term" value="F:phosphorelay response regulator activity"/>
    <property type="evidence" value="ECO:0007669"/>
    <property type="project" value="TreeGrafter"/>
</dbReference>
<dbReference type="InterPro" id="IPR036890">
    <property type="entry name" value="HATPase_C_sf"/>
</dbReference>
<dbReference type="Pfam" id="PF13188">
    <property type="entry name" value="PAS_8"/>
    <property type="match status" value="1"/>
</dbReference>